<dbReference type="Proteomes" id="UP001469553">
    <property type="component" value="Unassembled WGS sequence"/>
</dbReference>
<accession>A0ABV0YVA6</accession>
<comment type="caution">
    <text evidence="1">The sequence shown here is derived from an EMBL/GenBank/DDBJ whole genome shotgun (WGS) entry which is preliminary data.</text>
</comment>
<protein>
    <submittedName>
        <fullName evidence="1">Uncharacterized protein</fullName>
    </submittedName>
</protein>
<evidence type="ECO:0000313" key="2">
    <source>
        <dbReference type="Proteomes" id="UP001469553"/>
    </source>
</evidence>
<keyword evidence="2" id="KW-1185">Reference proteome</keyword>
<sequence>MELLHQSERNRAETENVDSKNNFAGKKELAVLVFQNKVNFKVWRLLFCHDLSIQPHMFEPESDPEREENDDYKLSEARLQMLKVLWSAPTPSQAPVKKAHRRCVQSPFLNSATALHPRRPPACLLSNQVPLSRPSLSEVFQDVDAPSHVKP</sequence>
<dbReference type="EMBL" id="JAHRIP010043533">
    <property type="protein sequence ID" value="MEQ2297651.1"/>
    <property type="molecule type" value="Genomic_DNA"/>
</dbReference>
<name>A0ABV0YVA6_9TELE</name>
<gene>
    <name evidence="1" type="ORF">AMECASPLE_036712</name>
</gene>
<evidence type="ECO:0000313" key="1">
    <source>
        <dbReference type="EMBL" id="MEQ2297651.1"/>
    </source>
</evidence>
<reference evidence="1 2" key="1">
    <citation type="submission" date="2021-06" db="EMBL/GenBank/DDBJ databases">
        <authorList>
            <person name="Palmer J.M."/>
        </authorList>
    </citation>
    <scope>NUCLEOTIDE SEQUENCE [LARGE SCALE GENOMIC DNA]</scope>
    <source>
        <strain evidence="1 2">AS_MEX2019</strain>
        <tissue evidence="1">Muscle</tissue>
    </source>
</reference>
<organism evidence="1 2">
    <name type="scientific">Ameca splendens</name>
    <dbReference type="NCBI Taxonomy" id="208324"/>
    <lineage>
        <taxon>Eukaryota</taxon>
        <taxon>Metazoa</taxon>
        <taxon>Chordata</taxon>
        <taxon>Craniata</taxon>
        <taxon>Vertebrata</taxon>
        <taxon>Euteleostomi</taxon>
        <taxon>Actinopterygii</taxon>
        <taxon>Neopterygii</taxon>
        <taxon>Teleostei</taxon>
        <taxon>Neoteleostei</taxon>
        <taxon>Acanthomorphata</taxon>
        <taxon>Ovalentaria</taxon>
        <taxon>Atherinomorphae</taxon>
        <taxon>Cyprinodontiformes</taxon>
        <taxon>Goodeidae</taxon>
        <taxon>Ameca</taxon>
    </lineage>
</organism>
<proteinExistence type="predicted"/>